<dbReference type="PANTHER" id="PTHR13947">
    <property type="entry name" value="GNAT FAMILY N-ACETYLTRANSFERASE"/>
    <property type="match status" value="1"/>
</dbReference>
<gene>
    <name evidence="3" type="ORF">EDB81DRAFT_814395</name>
</gene>
<dbReference type="Proteomes" id="UP000738349">
    <property type="component" value="Unassembled WGS sequence"/>
</dbReference>
<name>A0A9P9DJD1_9HYPO</name>
<dbReference type="EMBL" id="JAGMUV010000025">
    <property type="protein sequence ID" value="KAH7120550.1"/>
    <property type="molecule type" value="Genomic_DNA"/>
</dbReference>
<evidence type="ECO:0000313" key="3">
    <source>
        <dbReference type="EMBL" id="KAH7120550.1"/>
    </source>
</evidence>
<organism evidence="3 4">
    <name type="scientific">Dactylonectria macrodidyma</name>
    <dbReference type="NCBI Taxonomy" id="307937"/>
    <lineage>
        <taxon>Eukaryota</taxon>
        <taxon>Fungi</taxon>
        <taxon>Dikarya</taxon>
        <taxon>Ascomycota</taxon>
        <taxon>Pezizomycotina</taxon>
        <taxon>Sordariomycetes</taxon>
        <taxon>Hypocreomycetidae</taxon>
        <taxon>Hypocreales</taxon>
        <taxon>Nectriaceae</taxon>
        <taxon>Dactylonectria</taxon>
    </lineage>
</organism>
<dbReference type="Pfam" id="PF00583">
    <property type="entry name" value="Acetyltransf_1"/>
    <property type="match status" value="1"/>
</dbReference>
<keyword evidence="1" id="KW-0808">Transferase</keyword>
<dbReference type="PANTHER" id="PTHR13947:SF37">
    <property type="entry name" value="LD18367P"/>
    <property type="match status" value="1"/>
</dbReference>
<dbReference type="InterPro" id="IPR000182">
    <property type="entry name" value="GNAT_dom"/>
</dbReference>
<dbReference type="Gene3D" id="3.40.630.30">
    <property type="match status" value="1"/>
</dbReference>
<feature type="domain" description="N-acetyltransferase" evidence="2">
    <location>
        <begin position="25"/>
        <end position="169"/>
    </location>
</feature>
<dbReference type="SUPFAM" id="SSF55729">
    <property type="entry name" value="Acyl-CoA N-acyltransferases (Nat)"/>
    <property type="match status" value="1"/>
</dbReference>
<dbReference type="InterPro" id="IPR016181">
    <property type="entry name" value="Acyl_CoA_acyltransferase"/>
</dbReference>
<sequence length="169" mass="19475">MEPNGKPNSTTLKFRTHRPGDMGYITYRHAVIYDQDHALPAFFERDVGRIAADFLDTYDAASERCWIAEKDDKFLGSIALVKHKELQDTAMIRLLLVEREARGLGLGTQLVQKSIDFAREAGYKRIRLWTLTQLTSARRLYTNAGFKILRTEPQDIWGGMPKEEWELTL</sequence>
<accession>A0A9P9DJD1</accession>
<dbReference type="InterPro" id="IPR050769">
    <property type="entry name" value="NAT_camello-type"/>
</dbReference>
<evidence type="ECO:0000259" key="2">
    <source>
        <dbReference type="PROSITE" id="PS51186"/>
    </source>
</evidence>
<dbReference type="GO" id="GO:0008080">
    <property type="term" value="F:N-acetyltransferase activity"/>
    <property type="evidence" value="ECO:0007669"/>
    <property type="project" value="InterPro"/>
</dbReference>
<dbReference type="OrthoDB" id="41532at2759"/>
<evidence type="ECO:0000256" key="1">
    <source>
        <dbReference type="ARBA" id="ARBA00022679"/>
    </source>
</evidence>
<reference evidence="3" key="1">
    <citation type="journal article" date="2021" name="Nat. Commun.">
        <title>Genetic determinants of endophytism in the Arabidopsis root mycobiome.</title>
        <authorList>
            <person name="Mesny F."/>
            <person name="Miyauchi S."/>
            <person name="Thiergart T."/>
            <person name="Pickel B."/>
            <person name="Atanasova L."/>
            <person name="Karlsson M."/>
            <person name="Huettel B."/>
            <person name="Barry K.W."/>
            <person name="Haridas S."/>
            <person name="Chen C."/>
            <person name="Bauer D."/>
            <person name="Andreopoulos W."/>
            <person name="Pangilinan J."/>
            <person name="LaButti K."/>
            <person name="Riley R."/>
            <person name="Lipzen A."/>
            <person name="Clum A."/>
            <person name="Drula E."/>
            <person name="Henrissat B."/>
            <person name="Kohler A."/>
            <person name="Grigoriev I.V."/>
            <person name="Martin F.M."/>
            <person name="Hacquard S."/>
        </authorList>
    </citation>
    <scope>NUCLEOTIDE SEQUENCE</scope>
    <source>
        <strain evidence="3">MPI-CAGE-AT-0147</strain>
    </source>
</reference>
<proteinExistence type="predicted"/>
<keyword evidence="4" id="KW-1185">Reference proteome</keyword>
<comment type="caution">
    <text evidence="3">The sequence shown here is derived from an EMBL/GenBank/DDBJ whole genome shotgun (WGS) entry which is preliminary data.</text>
</comment>
<protein>
    <submittedName>
        <fullName evidence="3">Acyl-CoA N-acyltransferase</fullName>
    </submittedName>
</protein>
<dbReference type="CDD" id="cd04301">
    <property type="entry name" value="NAT_SF"/>
    <property type="match status" value="1"/>
</dbReference>
<evidence type="ECO:0000313" key="4">
    <source>
        <dbReference type="Proteomes" id="UP000738349"/>
    </source>
</evidence>
<dbReference type="PROSITE" id="PS51186">
    <property type="entry name" value="GNAT"/>
    <property type="match status" value="1"/>
</dbReference>
<dbReference type="AlphaFoldDB" id="A0A9P9DJD1"/>